<organism evidence="2 3">
    <name type="scientific">Laetiporus sulphureus 93-53</name>
    <dbReference type="NCBI Taxonomy" id="1314785"/>
    <lineage>
        <taxon>Eukaryota</taxon>
        <taxon>Fungi</taxon>
        <taxon>Dikarya</taxon>
        <taxon>Basidiomycota</taxon>
        <taxon>Agaricomycotina</taxon>
        <taxon>Agaricomycetes</taxon>
        <taxon>Polyporales</taxon>
        <taxon>Laetiporus</taxon>
    </lineage>
</organism>
<evidence type="ECO:0000313" key="3">
    <source>
        <dbReference type="Proteomes" id="UP000076871"/>
    </source>
</evidence>
<proteinExistence type="predicted"/>
<gene>
    <name evidence="2" type="ORF">LAESUDRAFT_757042</name>
</gene>
<dbReference type="EMBL" id="KV427613">
    <property type="protein sequence ID" value="KZT08861.1"/>
    <property type="molecule type" value="Genomic_DNA"/>
</dbReference>
<dbReference type="AlphaFoldDB" id="A0A165FES8"/>
<reference evidence="2 3" key="1">
    <citation type="journal article" date="2016" name="Mol. Biol. Evol.">
        <title>Comparative Genomics of Early-Diverging Mushroom-Forming Fungi Provides Insights into the Origins of Lignocellulose Decay Capabilities.</title>
        <authorList>
            <person name="Nagy L.G."/>
            <person name="Riley R."/>
            <person name="Tritt A."/>
            <person name="Adam C."/>
            <person name="Daum C."/>
            <person name="Floudas D."/>
            <person name="Sun H."/>
            <person name="Yadav J.S."/>
            <person name="Pangilinan J."/>
            <person name="Larsson K.H."/>
            <person name="Matsuura K."/>
            <person name="Barry K."/>
            <person name="Labutti K."/>
            <person name="Kuo R."/>
            <person name="Ohm R.A."/>
            <person name="Bhattacharya S.S."/>
            <person name="Shirouzu T."/>
            <person name="Yoshinaga Y."/>
            <person name="Martin F.M."/>
            <person name="Grigoriev I.V."/>
            <person name="Hibbett D.S."/>
        </authorList>
    </citation>
    <scope>NUCLEOTIDE SEQUENCE [LARGE SCALE GENOMIC DNA]</scope>
    <source>
        <strain evidence="2 3">93-53</strain>
    </source>
</reference>
<dbReference type="Proteomes" id="UP000076871">
    <property type="component" value="Unassembled WGS sequence"/>
</dbReference>
<feature type="compositionally biased region" description="Polar residues" evidence="1">
    <location>
        <begin position="502"/>
        <end position="514"/>
    </location>
</feature>
<sequence>MFPRRQRRRLLPRPSPSLTRPPIISVPHPAREFILHSVESTPSILSAVPTRAFLGSTGSLVSAIFRLPSPPVKLRPDGPPPPLLSKRSTVRHPRFIIHMMLLAHWPLHRPQYEIVTSARIVNVQFSEHPYLKPSVSAPTPAMAHESSDVSVPAAIVEGKSHAQSQCLSSPPVVSASGKVNEVESSGHVHRSLPQVPSPATIDKGLCDEVAQPSSAVEIETTEEVHDSPILAPADDTVAIPSSIFPVEARKQPDHPALTSEGVASQVERKEPTALAVIVSGPPEQLHRSPIPASVPEVAKGAPFDWYALLAAPEEPKCQKRARVRSPRIPADASWRTLWHLASDLRPTKRARCRSPSQPIQIIATAPQDASDSIKSKAPDLSRVSPLPVLMEEETIAPEDDIASRQQAAIHKSVNGLSAIEIEYDEELIDYGFQSEADGIEGRAEIAYEHGTRKMPINHIEGEFDYQDEESASPSGQERSRPPSMSPGRFRSVSLLRTPSPPRGSSSACAGQLSKNHCDYRPPSLPAMPPPLDIVSLTGSSRRSPVGLSPREHPLPSGPLSQLCRSERLRIRSQSPQVMPFRAKRNVDLPQTLPPLPLPTFSSPRARNPAHPSAPSSPPQSRPPHIYHPSRRTRLLTPERPASPVTESGYASTPPPPRRVFQDDLAEQTFPFNLPIKYEYPVVQPLHPEDRDWLGLMFEQLDWAEDHGNRIIIDAREAGERAILQAIVAKVLLSIAEARLWELGQGICHLVGAAFIDYLAAKIVSEDPQIRCDVDEELELDLLDLLRWDLHVRQWDEYHQCFRPYQHIPVELLYPKKSQAAAAVIRDGGGYTLVPILREFYESREKSLREGVAKARDFIQAEREADAHAELEAKVRDGTALAPLYRRARIQLGLHQIGANVHTGKIDVPNANLESIRMLKKLSNLPKSFVMNLPRILLRMFIQCLRLSVRTTLVLLLGISV</sequence>
<protein>
    <submittedName>
        <fullName evidence="2">Uncharacterized protein</fullName>
    </submittedName>
</protein>
<name>A0A165FES8_9APHY</name>
<accession>A0A165FES8</accession>
<keyword evidence="3" id="KW-1185">Reference proteome</keyword>
<evidence type="ECO:0000256" key="1">
    <source>
        <dbReference type="SAM" id="MobiDB-lite"/>
    </source>
</evidence>
<feature type="region of interest" description="Disordered" evidence="1">
    <location>
        <begin position="1"/>
        <end position="22"/>
    </location>
</feature>
<evidence type="ECO:0000313" key="2">
    <source>
        <dbReference type="EMBL" id="KZT08861.1"/>
    </source>
</evidence>
<dbReference type="GeneID" id="63829278"/>
<feature type="compositionally biased region" description="Basic residues" evidence="1">
    <location>
        <begin position="1"/>
        <end position="11"/>
    </location>
</feature>
<feature type="compositionally biased region" description="Low complexity" evidence="1">
    <location>
        <begin position="598"/>
        <end position="613"/>
    </location>
</feature>
<feature type="compositionally biased region" description="Pro residues" evidence="1">
    <location>
        <begin position="522"/>
        <end position="531"/>
    </location>
</feature>
<dbReference type="RefSeq" id="XP_040766601.1">
    <property type="nucleotide sequence ID" value="XM_040912250.1"/>
</dbReference>
<feature type="region of interest" description="Disordered" evidence="1">
    <location>
        <begin position="466"/>
        <end position="656"/>
    </location>
</feature>
<dbReference type="InParanoid" id="A0A165FES8"/>